<name>A0AAV3AP22_PYXAD</name>
<dbReference type="AlphaFoldDB" id="A0AAV3AP22"/>
<protein>
    <submittedName>
        <fullName evidence="1">Uncharacterized protein</fullName>
    </submittedName>
</protein>
<dbReference type="EMBL" id="DYDO01000005">
    <property type="protein sequence ID" value="DBA24675.1"/>
    <property type="molecule type" value="Genomic_DNA"/>
</dbReference>
<dbReference type="Proteomes" id="UP001181693">
    <property type="component" value="Unassembled WGS sequence"/>
</dbReference>
<gene>
    <name evidence="1" type="ORF">GDO54_012302</name>
</gene>
<reference evidence="1" key="1">
    <citation type="thesis" date="2020" institute="ProQuest LLC" country="789 East Eisenhower Parkway, Ann Arbor, MI, USA">
        <title>Comparative Genomics and Chromosome Evolution.</title>
        <authorList>
            <person name="Mudd A.B."/>
        </authorList>
    </citation>
    <scope>NUCLEOTIDE SEQUENCE</scope>
    <source>
        <strain evidence="1">1538</strain>
        <tissue evidence="1">Blood</tissue>
    </source>
</reference>
<evidence type="ECO:0000313" key="1">
    <source>
        <dbReference type="EMBL" id="DBA24675.1"/>
    </source>
</evidence>
<accession>A0AAV3AP22</accession>
<organism evidence="1 2">
    <name type="scientific">Pyxicephalus adspersus</name>
    <name type="common">African bullfrog</name>
    <dbReference type="NCBI Taxonomy" id="30357"/>
    <lineage>
        <taxon>Eukaryota</taxon>
        <taxon>Metazoa</taxon>
        <taxon>Chordata</taxon>
        <taxon>Craniata</taxon>
        <taxon>Vertebrata</taxon>
        <taxon>Euteleostomi</taxon>
        <taxon>Amphibia</taxon>
        <taxon>Batrachia</taxon>
        <taxon>Anura</taxon>
        <taxon>Neobatrachia</taxon>
        <taxon>Ranoidea</taxon>
        <taxon>Pyxicephalidae</taxon>
        <taxon>Pyxicephalinae</taxon>
        <taxon>Pyxicephalus</taxon>
    </lineage>
</organism>
<evidence type="ECO:0000313" key="2">
    <source>
        <dbReference type="Proteomes" id="UP001181693"/>
    </source>
</evidence>
<keyword evidence="2" id="KW-1185">Reference proteome</keyword>
<proteinExistence type="predicted"/>
<sequence>MVGPTSCTSGTKMLEACLAVKWKWVASVGRKEDDPQRVILADLLLIFLDQSQVLEGSAKVKVSFFFLFLFCLGTL</sequence>
<comment type="caution">
    <text evidence="1">The sequence shown here is derived from an EMBL/GenBank/DDBJ whole genome shotgun (WGS) entry which is preliminary data.</text>
</comment>